<evidence type="ECO:0000313" key="4">
    <source>
        <dbReference type="Proteomes" id="UP000482295"/>
    </source>
</evidence>
<evidence type="ECO:0000313" key="3">
    <source>
        <dbReference type="EMBL" id="MUL26756.1"/>
    </source>
</evidence>
<organism evidence="3 4">
    <name type="scientific">Prevotella vespertina</name>
    <dbReference type="NCBI Taxonomy" id="2608404"/>
    <lineage>
        <taxon>Bacteria</taxon>
        <taxon>Pseudomonadati</taxon>
        <taxon>Bacteroidota</taxon>
        <taxon>Bacteroidia</taxon>
        <taxon>Bacteroidales</taxon>
        <taxon>Prevotellaceae</taxon>
        <taxon>Prevotella</taxon>
    </lineage>
</organism>
<keyword evidence="3" id="KW-0012">Acyltransferase</keyword>
<keyword evidence="4" id="KW-1185">Reference proteome</keyword>
<keyword evidence="3" id="KW-0808">Transferase</keyword>
<feature type="transmembrane region" description="Helical" evidence="1">
    <location>
        <begin position="195"/>
        <end position="212"/>
    </location>
</feature>
<feature type="transmembrane region" description="Helical" evidence="1">
    <location>
        <begin position="224"/>
        <end position="242"/>
    </location>
</feature>
<protein>
    <submittedName>
        <fullName evidence="3">Acyltransferase</fullName>
    </submittedName>
</protein>
<evidence type="ECO:0000259" key="2">
    <source>
        <dbReference type="Pfam" id="PF01757"/>
    </source>
</evidence>
<feature type="transmembrane region" description="Helical" evidence="1">
    <location>
        <begin position="12"/>
        <end position="32"/>
    </location>
</feature>
<feature type="transmembrane region" description="Helical" evidence="1">
    <location>
        <begin position="117"/>
        <end position="135"/>
    </location>
</feature>
<proteinExistence type="predicted"/>
<dbReference type="InterPro" id="IPR002656">
    <property type="entry name" value="Acyl_transf_3_dom"/>
</dbReference>
<feature type="transmembrane region" description="Helical" evidence="1">
    <location>
        <begin position="249"/>
        <end position="267"/>
    </location>
</feature>
<sequence>MKRELLTRAECNALRGLAIIGIFLHNYCHWLAPVVKENEYQYFQENVNWFYHVIHSPLDTLFFFHILSFFGHYGVPVFLFLSAYGLTMKYEQQEEVARGNCQLVQEKLPVWCFIKYHWLKLFSMMIVGFVAFTMLDAITPSPHHYAVIDIIGQMGLFNNLLPHPDDIIWPGPYWFFGLMIQFYIVYRLCLYRRHWVWNVFLIAICAAIQLACDPEGEALNRWRYNFVGGMLPFGFGVLYARYMRPLNTATHLVLFLLSLFAIVLMSFNYVTWYFVPLAVCIASVSFVKLTSRLQVAQKEYKTGFMAMLTWVGSISAALFVCHPITRKIFIPLSREGDYWTGLLLYIISSICLAWLFKELMKRIPSPRLKKREV</sequence>
<feature type="transmembrane region" description="Helical" evidence="1">
    <location>
        <begin position="337"/>
        <end position="356"/>
    </location>
</feature>
<keyword evidence="1" id="KW-0472">Membrane</keyword>
<dbReference type="Proteomes" id="UP000482295">
    <property type="component" value="Unassembled WGS sequence"/>
</dbReference>
<accession>A0A7C9LCK6</accession>
<reference evidence="3 4" key="1">
    <citation type="submission" date="2019-09" db="EMBL/GenBank/DDBJ databases">
        <title>Prevotella A2879 sp. nov., isolated from an abscess of a patient.</title>
        <authorList>
            <person name="Buhl M."/>
            <person name="Oberhettinger P."/>
        </authorList>
    </citation>
    <scope>NUCLEOTIDE SEQUENCE [LARGE SCALE GENOMIC DNA]</scope>
    <source>
        <strain evidence="3 4">A2879</strain>
    </source>
</reference>
<dbReference type="EMBL" id="VVIQ01000001">
    <property type="protein sequence ID" value="MUL26756.1"/>
    <property type="molecule type" value="Genomic_DNA"/>
</dbReference>
<dbReference type="GO" id="GO:0016747">
    <property type="term" value="F:acyltransferase activity, transferring groups other than amino-acyl groups"/>
    <property type="evidence" value="ECO:0007669"/>
    <property type="project" value="InterPro"/>
</dbReference>
<feature type="transmembrane region" description="Helical" evidence="1">
    <location>
        <begin position="273"/>
        <end position="291"/>
    </location>
</feature>
<dbReference type="RefSeq" id="WP_155714863.1">
    <property type="nucleotide sequence ID" value="NZ_VVIQ01000001.1"/>
</dbReference>
<dbReference type="AlphaFoldDB" id="A0A7C9LCK6"/>
<feature type="transmembrane region" description="Helical" evidence="1">
    <location>
        <begin position="167"/>
        <end position="186"/>
    </location>
</feature>
<comment type="caution">
    <text evidence="3">The sequence shown here is derived from an EMBL/GenBank/DDBJ whole genome shotgun (WGS) entry which is preliminary data.</text>
</comment>
<feature type="domain" description="Acyltransferase 3" evidence="2">
    <location>
        <begin position="12"/>
        <end position="356"/>
    </location>
</feature>
<keyword evidence="1" id="KW-0812">Transmembrane</keyword>
<feature type="transmembrane region" description="Helical" evidence="1">
    <location>
        <begin position="303"/>
        <end position="325"/>
    </location>
</feature>
<evidence type="ECO:0000256" key="1">
    <source>
        <dbReference type="SAM" id="Phobius"/>
    </source>
</evidence>
<dbReference type="Pfam" id="PF01757">
    <property type="entry name" value="Acyl_transf_3"/>
    <property type="match status" value="1"/>
</dbReference>
<feature type="transmembrane region" description="Helical" evidence="1">
    <location>
        <begin position="62"/>
        <end position="84"/>
    </location>
</feature>
<keyword evidence="1" id="KW-1133">Transmembrane helix</keyword>
<name>A0A7C9LCK6_9BACT</name>
<gene>
    <name evidence="3" type="ORF">F0475_00120</name>
</gene>